<accession>B8LRP6</accession>
<dbReference type="PANTHER" id="PTHR31307">
    <property type="entry name" value="TRIHELIX TRANSCRIPTION FACTOR ASIL2"/>
    <property type="match status" value="1"/>
</dbReference>
<dbReference type="GO" id="GO:0005634">
    <property type="term" value="C:nucleus"/>
    <property type="evidence" value="ECO:0007669"/>
    <property type="project" value="TreeGrafter"/>
</dbReference>
<dbReference type="EMBL" id="EF678581">
    <property type="protein sequence ID" value="ABR18326.1"/>
    <property type="molecule type" value="mRNA"/>
</dbReference>
<organism evidence="2">
    <name type="scientific">Picea sitchensis</name>
    <name type="common">Sitka spruce</name>
    <name type="synonym">Pinus sitchensis</name>
    <dbReference type="NCBI Taxonomy" id="3332"/>
    <lineage>
        <taxon>Eukaryota</taxon>
        <taxon>Viridiplantae</taxon>
        <taxon>Streptophyta</taxon>
        <taxon>Embryophyta</taxon>
        <taxon>Tracheophyta</taxon>
        <taxon>Spermatophyta</taxon>
        <taxon>Pinopsida</taxon>
        <taxon>Pinidae</taxon>
        <taxon>Conifers I</taxon>
        <taxon>Pinales</taxon>
        <taxon>Pinaceae</taxon>
        <taxon>Picea</taxon>
    </lineage>
</organism>
<feature type="compositionally biased region" description="Acidic residues" evidence="1">
    <location>
        <begin position="51"/>
        <end position="68"/>
    </location>
</feature>
<sequence length="156" mass="18099">MDALLNSSPWQAGLPYGMDAGKFVSQVPLRPKVCSNHSRFKEVWDGPGDSPSEEEEEEEEDEEDEEADEGRGLKRRKDDEDSFRILADSIHRFGEIYERIENSKKQQMLDLEKMRMEFDRDLEMQKRRILEQTQIELAKIRQGSDDIDASVTNMSG</sequence>
<dbReference type="PANTHER" id="PTHR31307:SF6">
    <property type="entry name" value="OS01G0718900 PROTEIN"/>
    <property type="match status" value="1"/>
</dbReference>
<evidence type="ECO:0000313" key="2">
    <source>
        <dbReference type="EMBL" id="ABR18326.1"/>
    </source>
</evidence>
<proteinExistence type="evidence at transcript level"/>
<feature type="compositionally biased region" description="Basic and acidic residues" evidence="1">
    <location>
        <begin position="69"/>
        <end position="78"/>
    </location>
</feature>
<name>B8LRP6_PICSI</name>
<dbReference type="AlphaFoldDB" id="B8LRP6"/>
<evidence type="ECO:0000256" key="1">
    <source>
        <dbReference type="SAM" id="MobiDB-lite"/>
    </source>
</evidence>
<feature type="region of interest" description="Disordered" evidence="1">
    <location>
        <begin position="38"/>
        <end position="78"/>
    </location>
</feature>
<reference evidence="2" key="1">
    <citation type="submission" date="2007-06" db="EMBL/GenBank/DDBJ databases">
        <title>Full length cDNA sequences from Sitka Spruce (Picea sitchensis).</title>
        <authorList>
            <person name="Ralph S.G."/>
            <person name="Chun H.E."/>
            <person name="Liao N."/>
            <person name="Ali J."/>
            <person name="Reid K."/>
            <person name="Kolosova N."/>
            <person name="Cooper N."/>
            <person name="Cullis C."/>
            <person name="Jancsik S."/>
            <person name="Moore R."/>
            <person name="Mayo M."/>
            <person name="Wagner S."/>
            <person name="Holt R.A."/>
            <person name="Jones S.J.M."/>
            <person name="Marra M.A."/>
            <person name="Ritland C.E."/>
            <person name="Ritland K."/>
            <person name="Bohlmann J."/>
        </authorList>
    </citation>
    <scope>NUCLEOTIDE SEQUENCE</scope>
    <source>
        <tissue evidence="2">Bark</tissue>
    </source>
</reference>
<dbReference type="InterPro" id="IPR044823">
    <property type="entry name" value="ASIL1/2-like"/>
</dbReference>
<dbReference type="GO" id="GO:0000976">
    <property type="term" value="F:transcription cis-regulatory region binding"/>
    <property type="evidence" value="ECO:0007669"/>
    <property type="project" value="TreeGrafter"/>
</dbReference>
<protein>
    <submittedName>
        <fullName evidence="2">Uncharacterized protein</fullName>
    </submittedName>
</protein>